<organism evidence="12 13">
    <name type="scientific">Thermoactinomyces daqus</name>
    <dbReference type="NCBI Taxonomy" id="1329516"/>
    <lineage>
        <taxon>Bacteria</taxon>
        <taxon>Bacillati</taxon>
        <taxon>Bacillota</taxon>
        <taxon>Bacilli</taxon>
        <taxon>Bacillales</taxon>
        <taxon>Thermoactinomycetaceae</taxon>
        <taxon>Thermoactinomyces</taxon>
    </lineage>
</organism>
<dbReference type="EMBL" id="JACEIP010000011">
    <property type="protein sequence ID" value="MBA4542979.1"/>
    <property type="molecule type" value="Genomic_DNA"/>
</dbReference>
<dbReference type="Pfam" id="PF20511">
    <property type="entry name" value="PMI_typeI_cat"/>
    <property type="match status" value="1"/>
</dbReference>
<feature type="domain" description="Mannose-6-phosphate isomerase cupin" evidence="11">
    <location>
        <begin position="239"/>
        <end position="316"/>
    </location>
</feature>
<evidence type="ECO:0000256" key="5">
    <source>
        <dbReference type="ARBA" id="ARBA00022833"/>
    </source>
</evidence>
<evidence type="ECO:0000256" key="9">
    <source>
        <dbReference type="PIRSR" id="PIRSR036894-2"/>
    </source>
</evidence>
<dbReference type="PANTHER" id="PTHR42742">
    <property type="entry name" value="TRANSCRIPTIONAL REPRESSOR MPRA"/>
    <property type="match status" value="1"/>
</dbReference>
<dbReference type="OrthoDB" id="9808275at2"/>
<dbReference type="InterPro" id="IPR051804">
    <property type="entry name" value="Carb_Metab_Reg_Kinase/Isom"/>
</dbReference>
<feature type="binding site" evidence="8">
    <location>
        <position position="174"/>
    </location>
    <ligand>
        <name>Zn(2+)</name>
        <dbReference type="ChEBI" id="CHEBI:29105"/>
    </ligand>
</feature>
<evidence type="ECO:0000256" key="2">
    <source>
        <dbReference type="ARBA" id="ARBA00010772"/>
    </source>
</evidence>
<dbReference type="CDD" id="cd07010">
    <property type="entry name" value="cupin_PMI_type_I_N_bac"/>
    <property type="match status" value="1"/>
</dbReference>
<feature type="binding site" evidence="8">
    <location>
        <position position="117"/>
    </location>
    <ligand>
        <name>Zn(2+)</name>
        <dbReference type="ChEBI" id="CHEBI:29105"/>
    </ligand>
</feature>
<dbReference type="RefSeq" id="WP_033099791.1">
    <property type="nucleotide sequence ID" value="NZ_JACEIP010000011.1"/>
</dbReference>
<sequence length="317" mass="35419">MHRYPIFLKPVFKERIWGGTRLKEEFGYDIPSGQTGECWAISAHPHGQSIVKNGPYAGMTLGELWSEKPEFFGISDKADTFPLLTKILHASSDLSVQVHPDDAYANLHENGERGKTECWYVIDCDEGAEIIYGHTAHSKEELISRIKQGDWKTLLKRVKVKPGDFFYVPSGTVHALGAGTLILETQQNSDTTYRLYDYDRTDANGNKRELHLKQAIEVINVPHEEAKVEPHVNVQKGGTITTLVQSPYFTVQKWELDGVFPHPVTSTFLLTSVISGSGELSRENEIVPLTKGDHFILPAGYGPFNISGKLTLIVSRV</sequence>
<evidence type="ECO:0000259" key="10">
    <source>
        <dbReference type="Pfam" id="PF20511"/>
    </source>
</evidence>
<dbReference type="InterPro" id="IPR046457">
    <property type="entry name" value="PMI_typeI_cat"/>
</dbReference>
<reference evidence="12 13" key="1">
    <citation type="submission" date="2020-07" db="EMBL/GenBank/DDBJ databases">
        <authorList>
            <person name="Feng H."/>
        </authorList>
    </citation>
    <scope>NUCLEOTIDE SEQUENCE [LARGE SCALE GENOMIC DNA]</scope>
    <source>
        <strain evidence="13">s-11</strain>
    </source>
</reference>
<evidence type="ECO:0000313" key="12">
    <source>
        <dbReference type="EMBL" id="MBA4542979.1"/>
    </source>
</evidence>
<dbReference type="Proteomes" id="UP000530514">
    <property type="component" value="Unassembled WGS sequence"/>
</dbReference>
<dbReference type="InterPro" id="IPR011051">
    <property type="entry name" value="RmlC_Cupin_sf"/>
</dbReference>
<comment type="similarity">
    <text evidence="2 7">Belongs to the mannose-6-phosphate isomerase type 1 family.</text>
</comment>
<comment type="caution">
    <text evidence="12">The sequence shown here is derived from an EMBL/GenBank/DDBJ whole genome shotgun (WGS) entry which is preliminary data.</text>
</comment>
<evidence type="ECO:0000313" key="13">
    <source>
        <dbReference type="Proteomes" id="UP000530514"/>
    </source>
</evidence>
<evidence type="ECO:0000256" key="6">
    <source>
        <dbReference type="ARBA" id="ARBA00023235"/>
    </source>
</evidence>
<evidence type="ECO:0000256" key="3">
    <source>
        <dbReference type="ARBA" id="ARBA00011956"/>
    </source>
</evidence>
<protein>
    <recommendedName>
        <fullName evidence="3 7">Mannose-6-phosphate isomerase</fullName>
        <ecNumber evidence="3 7">5.3.1.8</ecNumber>
    </recommendedName>
</protein>
<feature type="domain" description="Phosphomannose isomerase type I catalytic" evidence="10">
    <location>
        <begin position="7"/>
        <end position="109"/>
    </location>
</feature>
<dbReference type="PIRSF" id="PIRSF036894">
    <property type="entry name" value="PMI_Firm_short"/>
    <property type="match status" value="1"/>
</dbReference>
<comment type="cofactor">
    <cofactor evidence="8">
        <name>Zn(2+)</name>
        <dbReference type="ChEBI" id="CHEBI:29105"/>
    </cofactor>
    <text evidence="8">Binds 1 zinc ion per subunit.</text>
</comment>
<dbReference type="Pfam" id="PF21621">
    <property type="entry name" value="MPI_cupin_dom"/>
    <property type="match status" value="1"/>
</dbReference>
<evidence type="ECO:0000259" key="11">
    <source>
        <dbReference type="Pfam" id="PF21621"/>
    </source>
</evidence>
<dbReference type="PANTHER" id="PTHR42742:SF3">
    <property type="entry name" value="FRUCTOKINASE"/>
    <property type="match status" value="1"/>
</dbReference>
<evidence type="ECO:0000256" key="4">
    <source>
        <dbReference type="ARBA" id="ARBA00022723"/>
    </source>
</evidence>
<dbReference type="GO" id="GO:0005975">
    <property type="term" value="P:carbohydrate metabolic process"/>
    <property type="evidence" value="ECO:0007669"/>
    <property type="project" value="UniProtKB-UniRule"/>
</dbReference>
<dbReference type="InterPro" id="IPR001250">
    <property type="entry name" value="Man6P_Isoase-1"/>
</dbReference>
<keyword evidence="4 7" id="KW-0479">Metal-binding</keyword>
<dbReference type="NCBIfam" id="TIGR00218">
    <property type="entry name" value="manA"/>
    <property type="match status" value="1"/>
</dbReference>
<comment type="catalytic activity">
    <reaction evidence="1 7">
        <text>D-mannose 6-phosphate = D-fructose 6-phosphate</text>
        <dbReference type="Rhea" id="RHEA:12356"/>
        <dbReference type="ChEBI" id="CHEBI:58735"/>
        <dbReference type="ChEBI" id="CHEBI:61527"/>
        <dbReference type="EC" id="5.3.1.8"/>
    </reaction>
</comment>
<dbReference type="GO" id="GO:0008270">
    <property type="term" value="F:zinc ion binding"/>
    <property type="evidence" value="ECO:0007669"/>
    <property type="project" value="UniProtKB-UniRule"/>
</dbReference>
<evidence type="ECO:0000256" key="1">
    <source>
        <dbReference type="ARBA" id="ARBA00000757"/>
    </source>
</evidence>
<evidence type="ECO:0000256" key="8">
    <source>
        <dbReference type="PIRSR" id="PIRSR036894-1"/>
    </source>
</evidence>
<dbReference type="AlphaFoldDB" id="A0A7W1XAH0"/>
<accession>A0A7W1XAH0</accession>
<name>A0A7W1XAH0_9BACL</name>
<feature type="binding site" evidence="8">
    <location>
        <position position="99"/>
    </location>
    <ligand>
        <name>Zn(2+)</name>
        <dbReference type="ChEBI" id="CHEBI:29105"/>
    </ligand>
</feature>
<feature type="active site" evidence="9">
    <location>
        <position position="194"/>
    </location>
</feature>
<dbReference type="InterPro" id="IPR014628">
    <property type="entry name" value="Man6P_isomerase_Firm_short"/>
</dbReference>
<dbReference type="SUPFAM" id="SSF51182">
    <property type="entry name" value="RmlC-like cupins"/>
    <property type="match status" value="1"/>
</dbReference>
<proteinExistence type="inferred from homology"/>
<dbReference type="InterPro" id="IPR049071">
    <property type="entry name" value="MPI_cupin_dom"/>
</dbReference>
<keyword evidence="6 7" id="KW-0413">Isomerase</keyword>
<dbReference type="InterPro" id="IPR014710">
    <property type="entry name" value="RmlC-like_jellyroll"/>
</dbReference>
<keyword evidence="13" id="KW-1185">Reference proteome</keyword>
<dbReference type="GO" id="GO:0004476">
    <property type="term" value="F:mannose-6-phosphate isomerase activity"/>
    <property type="evidence" value="ECO:0007669"/>
    <property type="project" value="UniProtKB-UniRule"/>
</dbReference>
<evidence type="ECO:0000256" key="7">
    <source>
        <dbReference type="PIRNR" id="PIRNR036894"/>
    </source>
</evidence>
<gene>
    <name evidence="12" type="primary">manA</name>
    <name evidence="12" type="ORF">H1164_08690</name>
</gene>
<keyword evidence="5 7" id="KW-0862">Zinc</keyword>
<dbReference type="Gene3D" id="2.60.120.10">
    <property type="entry name" value="Jelly Rolls"/>
    <property type="match status" value="2"/>
</dbReference>
<dbReference type="EC" id="5.3.1.8" evidence="3 7"/>